<accession>A0ACB9D593</accession>
<protein>
    <submittedName>
        <fullName evidence="1">Uncharacterized protein</fullName>
    </submittedName>
</protein>
<name>A0ACB9D593_9ASTR</name>
<evidence type="ECO:0000313" key="1">
    <source>
        <dbReference type="EMBL" id="KAI3741737.1"/>
    </source>
</evidence>
<organism evidence="1 2">
    <name type="scientific">Smallanthus sonchifolius</name>
    <dbReference type="NCBI Taxonomy" id="185202"/>
    <lineage>
        <taxon>Eukaryota</taxon>
        <taxon>Viridiplantae</taxon>
        <taxon>Streptophyta</taxon>
        <taxon>Embryophyta</taxon>
        <taxon>Tracheophyta</taxon>
        <taxon>Spermatophyta</taxon>
        <taxon>Magnoliopsida</taxon>
        <taxon>eudicotyledons</taxon>
        <taxon>Gunneridae</taxon>
        <taxon>Pentapetalae</taxon>
        <taxon>asterids</taxon>
        <taxon>campanulids</taxon>
        <taxon>Asterales</taxon>
        <taxon>Asteraceae</taxon>
        <taxon>Asteroideae</taxon>
        <taxon>Heliantheae alliance</taxon>
        <taxon>Millerieae</taxon>
        <taxon>Smallanthus</taxon>
    </lineage>
</organism>
<keyword evidence="2" id="KW-1185">Reference proteome</keyword>
<evidence type="ECO:0000313" key="2">
    <source>
        <dbReference type="Proteomes" id="UP001056120"/>
    </source>
</evidence>
<dbReference type="Proteomes" id="UP001056120">
    <property type="component" value="Linkage Group LG20"/>
</dbReference>
<reference evidence="2" key="1">
    <citation type="journal article" date="2022" name="Mol. Ecol. Resour.">
        <title>The genomes of chicory, endive, great burdock and yacon provide insights into Asteraceae palaeo-polyploidization history and plant inulin production.</title>
        <authorList>
            <person name="Fan W."/>
            <person name="Wang S."/>
            <person name="Wang H."/>
            <person name="Wang A."/>
            <person name="Jiang F."/>
            <person name="Liu H."/>
            <person name="Zhao H."/>
            <person name="Xu D."/>
            <person name="Zhang Y."/>
        </authorList>
    </citation>
    <scope>NUCLEOTIDE SEQUENCE [LARGE SCALE GENOMIC DNA]</scope>
    <source>
        <strain evidence="2">cv. Yunnan</strain>
    </source>
</reference>
<dbReference type="EMBL" id="CM042037">
    <property type="protein sequence ID" value="KAI3741737.1"/>
    <property type="molecule type" value="Genomic_DNA"/>
</dbReference>
<proteinExistence type="predicted"/>
<gene>
    <name evidence="1" type="ORF">L1987_59411</name>
</gene>
<reference evidence="1 2" key="2">
    <citation type="journal article" date="2022" name="Mol. Ecol. Resour.">
        <title>The genomes of chicory, endive, great burdock and yacon provide insights into Asteraceae paleo-polyploidization history and plant inulin production.</title>
        <authorList>
            <person name="Fan W."/>
            <person name="Wang S."/>
            <person name="Wang H."/>
            <person name="Wang A."/>
            <person name="Jiang F."/>
            <person name="Liu H."/>
            <person name="Zhao H."/>
            <person name="Xu D."/>
            <person name="Zhang Y."/>
        </authorList>
    </citation>
    <scope>NUCLEOTIDE SEQUENCE [LARGE SCALE GENOMIC DNA]</scope>
    <source>
        <strain evidence="2">cv. Yunnan</strain>
        <tissue evidence="1">Leaves</tissue>
    </source>
</reference>
<comment type="caution">
    <text evidence="1">The sequence shown here is derived from an EMBL/GenBank/DDBJ whole genome shotgun (WGS) entry which is preliminary data.</text>
</comment>
<sequence>MDQHNSSPWSYDNSAPPPYHDGGPFNHGGGFSNGGHYNHHRRYQDVSSEPTDSFGHSNGTVFSGRKRSFSHSGHGPTDYFDGDRGPKLYVSGVPREASEEDIHSLFGKHGTIIEVILFKQIKNLQQQDCCFVKYANIEDASQAIRALHNQYTFPGRMRPIEVKYATKKQERPGPGFLKTYENKFLKMPQNKVFVGFLNKHASRAEIAEIFSPYGCVEEVFLIYDDQRRTRGMGFITFSDKAMAADAINGLNGKYTMKGCDQPLVVRFADPKKPKFWENRYSPYFSDPVAQTSLPNSSQMSSISSTCSVPTCMDMEGPPDCEWSEHICQDGNAYYYNCVTCESLWEKPEEYSLYEQQLENCNQQSDPTWAS</sequence>